<gene>
    <name evidence="2" type="ORF">HYY65_14535</name>
</gene>
<organism evidence="2 3">
    <name type="scientific">Tectimicrobiota bacterium</name>
    <dbReference type="NCBI Taxonomy" id="2528274"/>
    <lineage>
        <taxon>Bacteria</taxon>
        <taxon>Pseudomonadati</taxon>
        <taxon>Nitrospinota/Tectimicrobiota group</taxon>
        <taxon>Candidatus Tectimicrobiota</taxon>
    </lineage>
</organism>
<reference evidence="2" key="1">
    <citation type="submission" date="2020-07" db="EMBL/GenBank/DDBJ databases">
        <title>Huge and variable diversity of episymbiotic CPR bacteria and DPANN archaea in groundwater ecosystems.</title>
        <authorList>
            <person name="He C.Y."/>
            <person name="Keren R."/>
            <person name="Whittaker M."/>
            <person name="Farag I.F."/>
            <person name="Doudna J."/>
            <person name="Cate J.H.D."/>
            <person name="Banfield J.F."/>
        </authorList>
    </citation>
    <scope>NUCLEOTIDE SEQUENCE</scope>
    <source>
        <strain evidence="2">NC_groundwater_717_Ag_S-0.2um_59_8</strain>
    </source>
</reference>
<dbReference type="PROSITE" id="PS51318">
    <property type="entry name" value="TAT"/>
    <property type="match status" value="1"/>
</dbReference>
<dbReference type="EMBL" id="JACPSX010000280">
    <property type="protein sequence ID" value="MBI3016243.1"/>
    <property type="molecule type" value="Genomic_DNA"/>
</dbReference>
<sequence>MSKGNRVSRRSMLKWSMGSLAALPFAGSLLRAGQAAAQSGAQSVPPGKKTKVLVLGLDSCDMERLLEWVKEGELPTFQKLIQSGAYGTFENIFRGMSVDAWAAYLTGVGPGQNNFFGAHPWKVYDKWASQTSGINRFYRMHVATIPFMLAEAGVKVGMCGCAMTWPPERLQGGFMMSGKGSPGLGDDPDCKGHIYYTQEKHAAAKPLKTQIEFVDGNVNTSIRYHGMEVLLHLTLNSLTNTVTIAYEDQKVTLREGEWSGYMPIKFPNGRRGVIRWKPERLDAAGGELQLYRYKLLQDPSAELDHDPINSFFDGACVPTDQWTYPAALQREVFDAVGYYRTPNLPFEYDYSSFVGFVQEEETLLEDAYDATREQNRIVKWLLQNKEWDFFWFSNMPYDRLNHNMVRIKGNPDWSPEYERKYGNGKVMKDFTRFIDSELADLMKILPRDTYVVIISDHGWGPVEAEFQPNSWLKELGLLHVKPEVEGKTRRYYYPEDIDWSRTKAFSADNPGIFINLKGREENGIVRYAEYEGLRDTIIEELKKVKHPDGSPFIYKADRVENIYPKGSYGWYAGDIQFCGTRDSSGYKLPGPNDGLYQINWTGFGYRDRIWDHPRRHFTAWHGNALTTFVMTGPGVKKNADVSENGHMLNVFPTIMHIYGLVPPPNFEGRIMYEVFDPSSPLAKKKEAV</sequence>
<name>A0A932GRU7_UNCTE</name>
<dbReference type="InterPro" id="IPR002591">
    <property type="entry name" value="Phosphodiest/P_Trfase"/>
</dbReference>
<dbReference type="AlphaFoldDB" id="A0A932GRU7"/>
<evidence type="ECO:0000313" key="3">
    <source>
        <dbReference type="Proteomes" id="UP000741360"/>
    </source>
</evidence>
<evidence type="ECO:0000256" key="1">
    <source>
        <dbReference type="SAM" id="SignalP"/>
    </source>
</evidence>
<dbReference type="Proteomes" id="UP000741360">
    <property type="component" value="Unassembled WGS sequence"/>
</dbReference>
<feature type="chain" id="PRO_5037619156" evidence="1">
    <location>
        <begin position="38"/>
        <end position="688"/>
    </location>
</feature>
<accession>A0A932GRU7</accession>
<comment type="caution">
    <text evidence="2">The sequence shown here is derived from an EMBL/GenBank/DDBJ whole genome shotgun (WGS) entry which is preliminary data.</text>
</comment>
<dbReference type="InterPro" id="IPR017850">
    <property type="entry name" value="Alkaline_phosphatase_core_sf"/>
</dbReference>
<dbReference type="InterPro" id="IPR006311">
    <property type="entry name" value="TAT_signal"/>
</dbReference>
<feature type="signal peptide" evidence="1">
    <location>
        <begin position="1"/>
        <end position="37"/>
    </location>
</feature>
<dbReference type="Gene3D" id="3.40.720.10">
    <property type="entry name" value="Alkaline Phosphatase, subunit A"/>
    <property type="match status" value="3"/>
</dbReference>
<keyword evidence="1" id="KW-0732">Signal</keyword>
<protein>
    <submittedName>
        <fullName evidence="2">Alkaline phosphatase family protein</fullName>
    </submittedName>
</protein>
<evidence type="ECO:0000313" key="2">
    <source>
        <dbReference type="EMBL" id="MBI3016243.1"/>
    </source>
</evidence>
<proteinExistence type="predicted"/>
<dbReference type="SUPFAM" id="SSF53649">
    <property type="entry name" value="Alkaline phosphatase-like"/>
    <property type="match status" value="1"/>
</dbReference>
<dbReference type="Pfam" id="PF01663">
    <property type="entry name" value="Phosphodiest"/>
    <property type="match status" value="1"/>
</dbReference>